<protein>
    <recommendedName>
        <fullName evidence="3">DUF4351 domain-containing protein</fullName>
    </recommendedName>
</protein>
<evidence type="ECO:0000313" key="1">
    <source>
        <dbReference type="EMBL" id="PAX60067.1"/>
    </source>
</evidence>
<evidence type="ECO:0008006" key="3">
    <source>
        <dbReference type="Google" id="ProtNLM"/>
    </source>
</evidence>
<sequence length="88" mass="9650">MRYVTSFERIGIEKGIEQGIEQGKNQLRQGLIKGISLGLRLKFGELGTSLLPEIEAIASVDTLSAVLDAIATFDTVEQLRQVYQPASE</sequence>
<reference evidence="1 2" key="1">
    <citation type="submission" date="2017-08" db="EMBL/GenBank/DDBJ databases">
        <title>Draft genome sequence of filamentous cyanobacterium Calothrix elsteri CCALA 953.</title>
        <authorList>
            <person name="Gagunashvili A.N."/>
            <person name="Elster J."/>
            <person name="Andresson O.S."/>
        </authorList>
    </citation>
    <scope>NUCLEOTIDE SEQUENCE [LARGE SCALE GENOMIC DNA]</scope>
    <source>
        <strain evidence="1 2">CCALA 953</strain>
    </source>
</reference>
<gene>
    <name evidence="1" type="ORF">CK510_03885</name>
</gene>
<dbReference type="AlphaFoldDB" id="A0A2A2TNT3"/>
<comment type="caution">
    <text evidence="1">The sequence shown here is derived from an EMBL/GenBank/DDBJ whole genome shotgun (WGS) entry which is preliminary data.</text>
</comment>
<dbReference type="OrthoDB" id="458251at2"/>
<organism evidence="1 2">
    <name type="scientific">Brunnivagina elsteri CCALA 953</name>
    <dbReference type="NCBI Taxonomy" id="987040"/>
    <lineage>
        <taxon>Bacteria</taxon>
        <taxon>Bacillati</taxon>
        <taxon>Cyanobacteriota</taxon>
        <taxon>Cyanophyceae</taxon>
        <taxon>Nostocales</taxon>
        <taxon>Calotrichaceae</taxon>
        <taxon>Brunnivagina</taxon>
    </lineage>
</organism>
<keyword evidence="2" id="KW-1185">Reference proteome</keyword>
<evidence type="ECO:0000313" key="2">
    <source>
        <dbReference type="Proteomes" id="UP000218238"/>
    </source>
</evidence>
<name>A0A2A2TNT3_9CYAN</name>
<dbReference type="Proteomes" id="UP000218238">
    <property type="component" value="Unassembled WGS sequence"/>
</dbReference>
<proteinExistence type="predicted"/>
<dbReference type="EMBL" id="NTFS01000024">
    <property type="protein sequence ID" value="PAX60067.1"/>
    <property type="molecule type" value="Genomic_DNA"/>
</dbReference>
<accession>A0A2A2TNT3</accession>